<dbReference type="EMBL" id="LT551507">
    <property type="protein sequence ID" value="SAL97000.1"/>
    <property type="molecule type" value="Genomic_DNA"/>
</dbReference>
<dbReference type="InterPro" id="IPR029055">
    <property type="entry name" value="Ntn_hydrolases_N"/>
</dbReference>
<sequence>MARLKEGCTAVDAVALAISILEDDPLTNAGYGSNLTLSGTVECDGCLMDGKSGHVGAVGAVHGVKNPIDVCRRMIHQNSQGLLSLGRIPPIFLCGSGAKEWAKQKGATIVHETTMVADNALKTFATHWAMLQDDEGKAELGHDTVGAICVDHQGNLAAGVSSGGISLKSPGRIGEWMLGTKPLGYPPRGGLQRLRHRMQHQDDIQDALAQALKADFLESPFLTMYDEKSVGFIALRQTERLEFWYGHVTESMGIGYMSSTSTKPKTFVSRKLENEPTLTSGSLVC</sequence>
<dbReference type="GO" id="GO:0004298">
    <property type="term" value="F:threonine-type endopeptidase activity"/>
    <property type="evidence" value="ECO:0007669"/>
    <property type="project" value="InterPro"/>
</dbReference>
<dbReference type="OMA" id="ACEAAIM"/>
<dbReference type="InterPro" id="IPR037464">
    <property type="entry name" value="Taspase1"/>
</dbReference>
<dbReference type="GO" id="GO:0005737">
    <property type="term" value="C:cytoplasm"/>
    <property type="evidence" value="ECO:0007669"/>
    <property type="project" value="TreeGrafter"/>
</dbReference>
<dbReference type="OrthoDB" id="2262349at2759"/>
<organism evidence="3">
    <name type="scientific">Absidia glauca</name>
    <name type="common">Pin mould</name>
    <dbReference type="NCBI Taxonomy" id="4829"/>
    <lineage>
        <taxon>Eukaryota</taxon>
        <taxon>Fungi</taxon>
        <taxon>Fungi incertae sedis</taxon>
        <taxon>Mucoromycota</taxon>
        <taxon>Mucoromycotina</taxon>
        <taxon>Mucoromycetes</taxon>
        <taxon>Mucorales</taxon>
        <taxon>Cunninghamellaceae</taxon>
        <taxon>Absidia</taxon>
    </lineage>
</organism>
<dbReference type="STRING" id="4829.A0A168LKN6"/>
<dbReference type="InParanoid" id="A0A168LKN6"/>
<dbReference type="InterPro" id="IPR000246">
    <property type="entry name" value="Peptidase_T2"/>
</dbReference>
<feature type="site" description="Cleavage; by autolysis" evidence="2">
    <location>
        <begin position="143"/>
        <end position="144"/>
    </location>
</feature>
<dbReference type="CDD" id="cd04514">
    <property type="entry name" value="Taspase1_like"/>
    <property type="match status" value="1"/>
</dbReference>
<accession>A0A168LKN6</accession>
<name>A0A168LKN6_ABSGL</name>
<dbReference type="PANTHER" id="PTHR10188">
    <property type="entry name" value="L-ASPARAGINASE"/>
    <property type="match status" value="1"/>
</dbReference>
<dbReference type="GO" id="GO:0051604">
    <property type="term" value="P:protein maturation"/>
    <property type="evidence" value="ECO:0007669"/>
    <property type="project" value="TreeGrafter"/>
</dbReference>
<reference evidence="3" key="1">
    <citation type="submission" date="2016-04" db="EMBL/GenBank/DDBJ databases">
        <authorList>
            <person name="Evans L.H."/>
            <person name="Alamgir A."/>
            <person name="Owens N."/>
            <person name="Weber N.D."/>
            <person name="Virtaneva K."/>
            <person name="Barbian K."/>
            <person name="Babar A."/>
            <person name="Rosenke K."/>
        </authorList>
    </citation>
    <scope>NUCLEOTIDE SEQUENCE [LARGE SCALE GENOMIC DNA]</scope>
    <source>
        <strain evidence="3">CBS 101.48</strain>
    </source>
</reference>
<evidence type="ECO:0000256" key="2">
    <source>
        <dbReference type="PIRSR" id="PIRSR600246-3"/>
    </source>
</evidence>
<protein>
    <submittedName>
        <fullName evidence="3">Uncharacterized protein</fullName>
    </submittedName>
</protein>
<dbReference type="PANTHER" id="PTHR10188:SF8">
    <property type="entry name" value="THREONINE ASPARTASE 1"/>
    <property type="match status" value="1"/>
</dbReference>
<keyword evidence="4" id="KW-1185">Reference proteome</keyword>
<dbReference type="AlphaFoldDB" id="A0A168LKN6"/>
<dbReference type="Pfam" id="PF01112">
    <property type="entry name" value="Asparaginase_2"/>
    <property type="match status" value="1"/>
</dbReference>
<evidence type="ECO:0000256" key="1">
    <source>
        <dbReference type="PIRSR" id="PIRSR600246-1"/>
    </source>
</evidence>
<dbReference type="FunCoup" id="A0A168LKN6">
    <property type="interactions" value="48"/>
</dbReference>
<evidence type="ECO:0000313" key="3">
    <source>
        <dbReference type="EMBL" id="SAL97000.1"/>
    </source>
</evidence>
<gene>
    <name evidence="3" type="primary">ABSGL_02458.1 scaffold 3452</name>
</gene>
<dbReference type="Gene3D" id="3.60.20.30">
    <property type="entry name" value="(Glycosyl)asparaginase"/>
    <property type="match status" value="1"/>
</dbReference>
<proteinExistence type="predicted"/>
<evidence type="ECO:0000313" key="4">
    <source>
        <dbReference type="Proteomes" id="UP000078561"/>
    </source>
</evidence>
<feature type="active site" description="Nucleophile" evidence="1">
    <location>
        <position position="144"/>
    </location>
</feature>
<dbReference type="Proteomes" id="UP000078561">
    <property type="component" value="Unassembled WGS sequence"/>
</dbReference>
<dbReference type="SUPFAM" id="SSF56235">
    <property type="entry name" value="N-terminal nucleophile aminohydrolases (Ntn hydrolases)"/>
    <property type="match status" value="1"/>
</dbReference>